<name>A0A8D2AHL0_SCIVU</name>
<dbReference type="AlphaFoldDB" id="A0A8D2AHL0"/>
<dbReference type="InterPro" id="IPR023412">
    <property type="entry name" value="RNaseA_domain"/>
</dbReference>
<dbReference type="GO" id="GO:0005576">
    <property type="term" value="C:extracellular region"/>
    <property type="evidence" value="ECO:0007669"/>
    <property type="project" value="UniProtKB-SubCell"/>
</dbReference>
<accession>A0A8D2AHL0</accession>
<dbReference type="PANTHER" id="PTHR11437:SF14">
    <property type="entry name" value="INACTIVE RIBONUCLEASE-LIKE PROTEIN 9"/>
    <property type="match status" value="1"/>
</dbReference>
<dbReference type="GO" id="GO:0003676">
    <property type="term" value="F:nucleic acid binding"/>
    <property type="evidence" value="ECO:0007669"/>
    <property type="project" value="InterPro"/>
</dbReference>
<evidence type="ECO:0000256" key="4">
    <source>
        <dbReference type="ARBA" id="ARBA00014966"/>
    </source>
</evidence>
<keyword evidence="5" id="KW-0964">Secreted</keyword>
<dbReference type="PRINTS" id="PR00794">
    <property type="entry name" value="RIBONUCLEASE"/>
</dbReference>
<reference evidence="10" key="1">
    <citation type="submission" date="2025-08" db="UniProtKB">
        <authorList>
            <consortium name="Ensembl"/>
        </authorList>
    </citation>
    <scope>IDENTIFICATION</scope>
</reference>
<protein>
    <recommendedName>
        <fullName evidence="4">Inactive ribonuclease-like protein 9</fullName>
    </recommendedName>
</protein>
<comment type="similarity">
    <text evidence="3">Belongs to the pancreatic ribonuclease family.</text>
</comment>
<organism evidence="10 11">
    <name type="scientific">Sciurus vulgaris</name>
    <name type="common">Eurasian red squirrel</name>
    <dbReference type="NCBI Taxonomy" id="55149"/>
    <lineage>
        <taxon>Eukaryota</taxon>
        <taxon>Metazoa</taxon>
        <taxon>Chordata</taxon>
        <taxon>Craniata</taxon>
        <taxon>Vertebrata</taxon>
        <taxon>Euteleostomi</taxon>
        <taxon>Mammalia</taxon>
        <taxon>Eutheria</taxon>
        <taxon>Euarchontoglires</taxon>
        <taxon>Glires</taxon>
        <taxon>Rodentia</taxon>
        <taxon>Sciuromorpha</taxon>
        <taxon>Sciuridae</taxon>
        <taxon>Sciurinae</taxon>
        <taxon>Sciurini</taxon>
        <taxon>Sciurus</taxon>
    </lineage>
</organism>
<dbReference type="GO" id="GO:0050830">
    <property type="term" value="P:defense response to Gram-positive bacterium"/>
    <property type="evidence" value="ECO:0007669"/>
    <property type="project" value="TreeGrafter"/>
</dbReference>
<proteinExistence type="inferred from homology"/>
<comment type="subcellular location">
    <subcellularLocation>
        <location evidence="2">Secreted</location>
    </subcellularLocation>
</comment>
<dbReference type="InterPro" id="IPR001427">
    <property type="entry name" value="RNaseA"/>
</dbReference>
<feature type="domain" description="Ribonuclease A-domain" evidence="9">
    <location>
        <begin position="85"/>
        <end position="202"/>
    </location>
</feature>
<evidence type="ECO:0000256" key="8">
    <source>
        <dbReference type="ARBA" id="ARBA00023180"/>
    </source>
</evidence>
<keyword evidence="8" id="KW-0325">Glycoprotein</keyword>
<dbReference type="Pfam" id="PF00074">
    <property type="entry name" value="RnaseA"/>
    <property type="match status" value="1"/>
</dbReference>
<keyword evidence="11" id="KW-1185">Reference proteome</keyword>
<dbReference type="PANTHER" id="PTHR11437">
    <property type="entry name" value="RIBONUCLEASE"/>
    <property type="match status" value="1"/>
</dbReference>
<evidence type="ECO:0000256" key="2">
    <source>
        <dbReference type="ARBA" id="ARBA00004613"/>
    </source>
</evidence>
<evidence type="ECO:0000313" key="10">
    <source>
        <dbReference type="Ensembl" id="ENSSVLP00005002139.1"/>
    </source>
</evidence>
<dbReference type="OrthoDB" id="9835306at2759"/>
<dbReference type="GeneTree" id="ENSGT00390000013952"/>
<evidence type="ECO:0000256" key="6">
    <source>
        <dbReference type="ARBA" id="ARBA00022729"/>
    </source>
</evidence>
<dbReference type="Ensembl" id="ENSSVLT00005002350.1">
    <property type="protein sequence ID" value="ENSSVLP00005002139.1"/>
    <property type="gene ID" value="ENSSVLG00005001741.1"/>
</dbReference>
<evidence type="ECO:0000256" key="5">
    <source>
        <dbReference type="ARBA" id="ARBA00022525"/>
    </source>
</evidence>
<evidence type="ECO:0000256" key="7">
    <source>
        <dbReference type="ARBA" id="ARBA00023157"/>
    </source>
</evidence>
<keyword evidence="7" id="KW-1015">Disulfide bond</keyword>
<evidence type="ECO:0000259" key="9">
    <source>
        <dbReference type="SMART" id="SM00092"/>
    </source>
</evidence>
<keyword evidence="6" id="KW-0732">Signal</keyword>
<evidence type="ECO:0000256" key="1">
    <source>
        <dbReference type="ARBA" id="ARBA00002915"/>
    </source>
</evidence>
<dbReference type="InterPro" id="IPR036816">
    <property type="entry name" value="RNaseA-like_dom_sf"/>
</dbReference>
<dbReference type="SUPFAM" id="SSF54076">
    <property type="entry name" value="RNase A-like"/>
    <property type="match status" value="1"/>
</dbReference>
<evidence type="ECO:0000313" key="11">
    <source>
        <dbReference type="Proteomes" id="UP000694564"/>
    </source>
</evidence>
<reference evidence="10" key="2">
    <citation type="submission" date="2025-09" db="UniProtKB">
        <authorList>
            <consortium name="Ensembl"/>
        </authorList>
    </citation>
    <scope>IDENTIFICATION</scope>
</reference>
<sequence>MLEKCPAQEARSTNIIITAHVCFCLLFSIEKMIKTLVTKHPLPLLLLLQLLQPLHFCQSYHGISEEDIDEYEEMREEFFGTGVPRPFTKKKFERFYIIEPGRPFHEPDYCRDVIMEKNVHFKLKCVTEHYFVLTNFKELQDACYSRFVPCKNGVRKCNRSKNIIHGVYCNFTGGTTMPDCNYNTFERQGHVLVTCRWQNDIHSLIPDSINDIVPICSGY</sequence>
<comment type="function">
    <text evidence="1">Does not exhibit any ribonuclease activity.</text>
</comment>
<dbReference type="Gene3D" id="3.10.130.10">
    <property type="entry name" value="Ribonuclease A-like domain"/>
    <property type="match status" value="1"/>
</dbReference>
<dbReference type="SMART" id="SM00092">
    <property type="entry name" value="RNAse_Pc"/>
    <property type="match status" value="1"/>
</dbReference>
<dbReference type="Proteomes" id="UP000694564">
    <property type="component" value="Chromosome 2"/>
</dbReference>
<evidence type="ECO:0000256" key="3">
    <source>
        <dbReference type="ARBA" id="ARBA00005600"/>
    </source>
</evidence>